<dbReference type="InterPro" id="IPR036770">
    <property type="entry name" value="Ankyrin_rpt-contain_sf"/>
</dbReference>
<dbReference type="OrthoDB" id="674604at2759"/>
<dbReference type="GeneID" id="43602888"/>
<dbReference type="Gene3D" id="3.40.50.300">
    <property type="entry name" value="P-loop containing nucleotide triphosphate hydrolases"/>
    <property type="match status" value="1"/>
</dbReference>
<feature type="domain" description="NACHT-NTPase and P-loop NTPases N-terminal" evidence="4">
    <location>
        <begin position="13"/>
        <end position="134"/>
    </location>
</feature>
<dbReference type="InterPro" id="IPR056884">
    <property type="entry name" value="NPHP3-like_N"/>
</dbReference>
<name>A0A370TA68_9HELO</name>
<keyword evidence="2" id="KW-0040">ANK repeat</keyword>
<dbReference type="PANTHER" id="PTHR10039:SF14">
    <property type="entry name" value="NACHT DOMAIN-CONTAINING PROTEIN"/>
    <property type="match status" value="1"/>
</dbReference>
<dbReference type="SUPFAM" id="SSF48403">
    <property type="entry name" value="Ankyrin repeat"/>
    <property type="match status" value="1"/>
</dbReference>
<dbReference type="InterPro" id="IPR027417">
    <property type="entry name" value="P-loop_NTPase"/>
</dbReference>
<evidence type="ECO:0000313" key="7">
    <source>
        <dbReference type="Proteomes" id="UP000254866"/>
    </source>
</evidence>
<keyword evidence="7" id="KW-1185">Reference proteome</keyword>
<dbReference type="Pfam" id="PF17107">
    <property type="entry name" value="SesA"/>
    <property type="match status" value="1"/>
</dbReference>
<evidence type="ECO:0000256" key="3">
    <source>
        <dbReference type="SAM" id="Coils"/>
    </source>
</evidence>
<dbReference type="Gene3D" id="1.25.40.20">
    <property type="entry name" value="Ankyrin repeat-containing domain"/>
    <property type="match status" value="3"/>
</dbReference>
<feature type="repeat" description="ANK" evidence="2">
    <location>
        <begin position="885"/>
        <end position="917"/>
    </location>
</feature>
<feature type="repeat" description="ANK" evidence="2">
    <location>
        <begin position="821"/>
        <end position="853"/>
    </location>
</feature>
<feature type="domain" description="Nephrocystin 3-like N-terminal" evidence="5">
    <location>
        <begin position="261"/>
        <end position="430"/>
    </location>
</feature>
<evidence type="ECO:0000259" key="5">
    <source>
        <dbReference type="Pfam" id="PF24883"/>
    </source>
</evidence>
<evidence type="ECO:0000256" key="1">
    <source>
        <dbReference type="ARBA" id="ARBA00022737"/>
    </source>
</evidence>
<comment type="caution">
    <text evidence="6">The sequence shown here is derived from an EMBL/GenBank/DDBJ whole genome shotgun (WGS) entry which is preliminary data.</text>
</comment>
<reference evidence="6 7" key="1">
    <citation type="journal article" date="2018" name="IMA Fungus">
        <title>IMA Genome-F 9: Draft genome sequence of Annulohypoxylon stygium, Aspergillus mulundensis, Berkeleyomyces basicola (syn. Thielaviopsis basicola), Ceratocystis smalleyi, two Cercospora beticola strains, Coleophoma cylindrospora, Fusarium fracticaudum, Phialophora cf. hyalina, and Morchella septimelata.</title>
        <authorList>
            <person name="Wingfield B.D."/>
            <person name="Bills G.F."/>
            <person name="Dong Y."/>
            <person name="Huang W."/>
            <person name="Nel W.J."/>
            <person name="Swalarsk-Parry B.S."/>
            <person name="Vaghefi N."/>
            <person name="Wilken P.M."/>
            <person name="An Z."/>
            <person name="de Beer Z.W."/>
            <person name="De Vos L."/>
            <person name="Chen L."/>
            <person name="Duong T.A."/>
            <person name="Gao Y."/>
            <person name="Hammerbacher A."/>
            <person name="Kikkert J.R."/>
            <person name="Li Y."/>
            <person name="Li H."/>
            <person name="Li K."/>
            <person name="Li Q."/>
            <person name="Liu X."/>
            <person name="Ma X."/>
            <person name="Naidoo K."/>
            <person name="Pethybridge S.J."/>
            <person name="Sun J."/>
            <person name="Steenkamp E.T."/>
            <person name="van der Nest M.A."/>
            <person name="van Wyk S."/>
            <person name="Wingfield M.J."/>
            <person name="Xiong C."/>
            <person name="Yue Q."/>
            <person name="Zhang X."/>
        </authorList>
    </citation>
    <scope>NUCLEOTIDE SEQUENCE [LARGE SCALE GENOMIC DNA]</scope>
    <source>
        <strain evidence="6 7">BP 5553</strain>
    </source>
</reference>
<keyword evidence="3" id="KW-0175">Coiled coil</keyword>
<proteinExistence type="predicted"/>
<sequence length="964" mass="108296">MSGAEASIVLGVISSIITIVDKTKQVYEAANNVQGLPEAFREVAGRLPIVNNILDSAKQHIENGDVNEDSCKGVKDVVVACEEKAKKLDRLFHKTIPENDSPLLERYYMAVKALGKGNTVENLMKGILENVHLLACERGMKTATKAQLEQVSLAIKEVSAGEPSVPEHLFEETDRFTAINFGSGTQNNAQGEYIAQGDAKQYNIGSGTMNFGSNNTVQNISISHERQSRPEEDECLQALFLTNPLDDRQKLINAKGSRVDGTCEWIKTNKAYTSWLNSHSQLLWISGLPGKGKTMLAIFLAKELERTANTMLLQYFCDNNDEKRNTAVAIIRGLIFQLLQLQPKLFDYILPSFKIQQASLFTSTSFETLWRIFEAMVRDPVIGTMYCVLDGLDECDEDSLEVLLNKLKGLLSTESSESSACHLNLIIVSRDIPDFIPEILSSFPRIQLDTEVNGDIRLFIEAKVDELSAHRQYPEPLRVHVKKVFQKRAQGTFLWVGIVARQLRKYRATEVENTLELFPSGLEELYGRMLLQIDENRREIVARILRWVVMAVRPLTLSELSVALDVTPTATFTREEVMRDQVLHCQPFLTVKEENNEEYGEYEEYNEEYDEEYEEHYDEYKEGGDKVGFIHQSAKDYLLRQTPDLNLKLEFFRVREEVGNLDIARKCFAYLQDGAFTNGKVNLWRDTAHLKAFPLLSYAAFHWFEHAQSLARLEDIFDLSLPFYQNESRIRQSWLETYCSLDAFMSLPDLFPLLHLASYFGIVPLAQNILRGGYWRNSASRQSYVNQKNLKGNSALFVAALRGHEVIVQLLLENGADIEAGAGNVLQIAALEGHQAVVQLLLQKGVDVNALCNHGETALHRVAWSGDTAILLLEKGADVNASYNYSETALYRAAFSGHTAIVQLLLEKGADVNALCKDGKTALHGAAWSGHTAIVQLLLENGADIKSLDNNPELRDYCISLAKS</sequence>
<evidence type="ECO:0000259" key="4">
    <source>
        <dbReference type="Pfam" id="PF17107"/>
    </source>
</evidence>
<evidence type="ECO:0000313" key="6">
    <source>
        <dbReference type="EMBL" id="RDL30694.1"/>
    </source>
</evidence>
<feature type="coiled-coil region" evidence="3">
    <location>
        <begin position="592"/>
        <end position="619"/>
    </location>
</feature>
<dbReference type="InterPro" id="IPR031352">
    <property type="entry name" value="SesA"/>
</dbReference>
<dbReference type="AlphaFoldDB" id="A0A370TA68"/>
<protein>
    <submittedName>
        <fullName evidence="6">Uncharacterized protein</fullName>
    </submittedName>
</protein>
<dbReference type="STRING" id="2656787.A0A370TA68"/>
<organism evidence="6 7">
    <name type="scientific">Venustampulla echinocandica</name>
    <dbReference type="NCBI Taxonomy" id="2656787"/>
    <lineage>
        <taxon>Eukaryota</taxon>
        <taxon>Fungi</taxon>
        <taxon>Dikarya</taxon>
        <taxon>Ascomycota</taxon>
        <taxon>Pezizomycotina</taxon>
        <taxon>Leotiomycetes</taxon>
        <taxon>Helotiales</taxon>
        <taxon>Pleuroascaceae</taxon>
        <taxon>Venustampulla</taxon>
    </lineage>
</organism>
<dbReference type="RefSeq" id="XP_031865070.1">
    <property type="nucleotide sequence ID" value="XM_032018662.1"/>
</dbReference>
<gene>
    <name evidence="6" type="ORF">BP5553_10039</name>
</gene>
<dbReference type="Pfam" id="PF24883">
    <property type="entry name" value="NPHP3_N"/>
    <property type="match status" value="1"/>
</dbReference>
<dbReference type="SUPFAM" id="SSF52540">
    <property type="entry name" value="P-loop containing nucleoside triphosphate hydrolases"/>
    <property type="match status" value="1"/>
</dbReference>
<dbReference type="PROSITE" id="PS50297">
    <property type="entry name" value="ANK_REP_REGION"/>
    <property type="match status" value="4"/>
</dbReference>
<evidence type="ECO:0000256" key="2">
    <source>
        <dbReference type="PROSITE-ProRule" id="PRU00023"/>
    </source>
</evidence>
<dbReference type="InterPro" id="IPR002110">
    <property type="entry name" value="Ankyrin_rpt"/>
</dbReference>
<dbReference type="Pfam" id="PF12796">
    <property type="entry name" value="Ank_2"/>
    <property type="match status" value="2"/>
</dbReference>
<dbReference type="Proteomes" id="UP000254866">
    <property type="component" value="Unassembled WGS sequence"/>
</dbReference>
<dbReference type="PANTHER" id="PTHR10039">
    <property type="entry name" value="AMELOGENIN"/>
    <property type="match status" value="1"/>
</dbReference>
<keyword evidence="1" id="KW-0677">Repeat</keyword>
<accession>A0A370TA68</accession>
<dbReference type="EMBL" id="NPIC01000014">
    <property type="protein sequence ID" value="RDL30694.1"/>
    <property type="molecule type" value="Genomic_DNA"/>
</dbReference>
<dbReference type="PRINTS" id="PR01415">
    <property type="entry name" value="ANKYRIN"/>
</dbReference>
<dbReference type="SMART" id="SM00248">
    <property type="entry name" value="ANK"/>
    <property type="match status" value="6"/>
</dbReference>
<feature type="repeat" description="ANK" evidence="2">
    <location>
        <begin position="918"/>
        <end position="950"/>
    </location>
</feature>
<feature type="repeat" description="ANK" evidence="2">
    <location>
        <begin position="791"/>
        <end position="823"/>
    </location>
</feature>
<dbReference type="PROSITE" id="PS50088">
    <property type="entry name" value="ANK_REPEAT"/>
    <property type="match status" value="4"/>
</dbReference>